<evidence type="ECO:0000256" key="10">
    <source>
        <dbReference type="ARBA" id="ARBA00022837"/>
    </source>
</evidence>
<feature type="domain" description="Plant heme peroxidase family profile" evidence="22">
    <location>
        <begin position="34"/>
        <end position="335"/>
    </location>
</feature>
<comment type="cofactor">
    <cofactor evidence="17 20">
        <name>Ca(2+)</name>
        <dbReference type="ChEBI" id="CHEBI:29108"/>
    </cofactor>
    <text evidence="17 20">Binds 2 calcium ions per subunit.</text>
</comment>
<dbReference type="Proteomes" id="UP000197138">
    <property type="component" value="Unassembled WGS sequence"/>
</dbReference>
<feature type="binding site" evidence="16">
    <location>
        <position position="168"/>
    </location>
    <ligand>
        <name>substrate</name>
    </ligand>
</feature>
<proteinExistence type="inferred from homology"/>
<feature type="binding site" evidence="17">
    <location>
        <position position="250"/>
    </location>
    <ligand>
        <name>Ca(2+)</name>
        <dbReference type="ChEBI" id="CHEBI:29108"/>
        <label>2</label>
    </ligand>
</feature>
<dbReference type="EMBL" id="MTKT01001287">
    <property type="protein sequence ID" value="OWM84946.1"/>
    <property type="molecule type" value="Genomic_DNA"/>
</dbReference>
<keyword evidence="7 20" id="KW-0349">Heme</keyword>
<evidence type="ECO:0000256" key="5">
    <source>
        <dbReference type="ARBA" id="ARBA00022525"/>
    </source>
</evidence>
<keyword evidence="11 20" id="KW-0560">Oxidoreductase</keyword>
<keyword evidence="9 21" id="KW-0732">Signal</keyword>
<feature type="active site" description="Proton acceptor" evidence="15">
    <location>
        <position position="75"/>
    </location>
</feature>
<evidence type="ECO:0000256" key="9">
    <source>
        <dbReference type="ARBA" id="ARBA00022729"/>
    </source>
</evidence>
<evidence type="ECO:0000256" key="20">
    <source>
        <dbReference type="RuleBase" id="RU362060"/>
    </source>
</evidence>
<dbReference type="PROSITE" id="PS00435">
    <property type="entry name" value="PEROXIDASE_1"/>
    <property type="match status" value="1"/>
</dbReference>
<accession>A0A218XJQ1</accession>
<keyword evidence="5 20" id="KW-0964">Secreted</keyword>
<evidence type="ECO:0000313" key="23">
    <source>
        <dbReference type="EMBL" id="OWM84946.1"/>
    </source>
</evidence>
<evidence type="ECO:0000256" key="17">
    <source>
        <dbReference type="PIRSR" id="PIRSR600823-3"/>
    </source>
</evidence>
<evidence type="ECO:0000256" key="16">
    <source>
        <dbReference type="PIRSR" id="PIRSR600823-2"/>
    </source>
</evidence>
<feature type="chain" id="PRO_5012171468" description="Peroxidase" evidence="21">
    <location>
        <begin position="16"/>
        <end position="335"/>
    </location>
</feature>
<dbReference type="PRINTS" id="PR00461">
    <property type="entry name" value="PLPEROXIDASE"/>
</dbReference>
<feature type="disulfide bond" evidence="19">
    <location>
        <begin position="205"/>
        <end position="237"/>
    </location>
</feature>
<feature type="binding site" evidence="17">
    <location>
        <position position="95"/>
    </location>
    <ligand>
        <name>Ca(2+)</name>
        <dbReference type="ChEBI" id="CHEBI:29108"/>
        <label>1</label>
    </ligand>
</feature>
<dbReference type="InterPro" id="IPR010255">
    <property type="entry name" value="Haem_peroxidase_sf"/>
</dbReference>
<dbReference type="GO" id="GO:0046872">
    <property type="term" value="F:metal ion binding"/>
    <property type="evidence" value="ECO:0007669"/>
    <property type="project" value="UniProtKB-UniRule"/>
</dbReference>
<evidence type="ECO:0000313" key="24">
    <source>
        <dbReference type="Proteomes" id="UP000197138"/>
    </source>
</evidence>
<organism evidence="23 24">
    <name type="scientific">Punica granatum</name>
    <name type="common">Pomegranate</name>
    <dbReference type="NCBI Taxonomy" id="22663"/>
    <lineage>
        <taxon>Eukaryota</taxon>
        <taxon>Viridiplantae</taxon>
        <taxon>Streptophyta</taxon>
        <taxon>Embryophyta</taxon>
        <taxon>Tracheophyta</taxon>
        <taxon>Spermatophyta</taxon>
        <taxon>Magnoliopsida</taxon>
        <taxon>eudicotyledons</taxon>
        <taxon>Gunneridae</taxon>
        <taxon>Pentapetalae</taxon>
        <taxon>rosids</taxon>
        <taxon>malvids</taxon>
        <taxon>Myrtales</taxon>
        <taxon>Lythraceae</taxon>
        <taxon>Punica</taxon>
    </lineage>
</organism>
<feature type="disulfide bond" evidence="19">
    <location>
        <begin position="77"/>
        <end position="82"/>
    </location>
</feature>
<feature type="binding site" description="axial binding residue" evidence="17">
    <location>
        <position position="198"/>
    </location>
    <ligand>
        <name>heme b</name>
        <dbReference type="ChEBI" id="CHEBI:60344"/>
    </ligand>
    <ligandPart>
        <name>Fe</name>
        <dbReference type="ChEBI" id="CHEBI:18248"/>
    </ligandPart>
</feature>
<comment type="caution">
    <text evidence="23">The sequence shown here is derived from an EMBL/GenBank/DDBJ whole genome shotgun (WGS) entry which is preliminary data.</text>
</comment>
<dbReference type="Gene3D" id="1.10.420.10">
    <property type="entry name" value="Peroxidase, domain 2"/>
    <property type="match status" value="1"/>
</dbReference>
<feature type="signal peptide" evidence="21">
    <location>
        <begin position="1"/>
        <end position="15"/>
    </location>
</feature>
<dbReference type="GO" id="GO:0006979">
    <property type="term" value="P:response to oxidative stress"/>
    <property type="evidence" value="ECO:0007669"/>
    <property type="project" value="UniProtKB-UniRule"/>
</dbReference>
<dbReference type="GO" id="GO:0020037">
    <property type="term" value="F:heme binding"/>
    <property type="evidence" value="ECO:0007669"/>
    <property type="project" value="UniProtKB-UniRule"/>
</dbReference>
<evidence type="ECO:0000256" key="14">
    <source>
        <dbReference type="ARBA" id="ARBA00023324"/>
    </source>
</evidence>
<feature type="disulfide bond" evidence="19">
    <location>
        <begin position="127"/>
        <end position="331"/>
    </location>
</feature>
<evidence type="ECO:0000256" key="19">
    <source>
        <dbReference type="PIRSR" id="PIRSR600823-5"/>
    </source>
</evidence>
<dbReference type="FunFam" id="1.10.420.10:FF:000010">
    <property type="entry name" value="Peroxidase"/>
    <property type="match status" value="1"/>
</dbReference>
<feature type="binding site" evidence="17">
    <location>
        <position position="199"/>
    </location>
    <ligand>
        <name>Ca(2+)</name>
        <dbReference type="ChEBI" id="CHEBI:29108"/>
        <label>2</label>
    </ligand>
</feature>
<dbReference type="InterPro" id="IPR033905">
    <property type="entry name" value="Secretory_peroxidase"/>
</dbReference>
<evidence type="ECO:0000256" key="6">
    <source>
        <dbReference type="ARBA" id="ARBA00022559"/>
    </source>
</evidence>
<dbReference type="Gene3D" id="1.10.520.10">
    <property type="match status" value="1"/>
</dbReference>
<feature type="binding site" evidence="17">
    <location>
        <position position="85"/>
    </location>
    <ligand>
        <name>Ca(2+)</name>
        <dbReference type="ChEBI" id="CHEBI:29108"/>
        <label>1</label>
    </ligand>
</feature>
<evidence type="ECO:0000256" key="4">
    <source>
        <dbReference type="ARBA" id="ARBA00012313"/>
    </source>
</evidence>
<keyword evidence="8 17" id="KW-0479">Metal-binding</keyword>
<comment type="catalytic activity">
    <reaction evidence="1 20">
        <text>2 a phenolic donor + H2O2 = 2 a phenolic radical donor + 2 H2O</text>
        <dbReference type="Rhea" id="RHEA:56136"/>
        <dbReference type="ChEBI" id="CHEBI:15377"/>
        <dbReference type="ChEBI" id="CHEBI:16240"/>
        <dbReference type="ChEBI" id="CHEBI:139520"/>
        <dbReference type="ChEBI" id="CHEBI:139521"/>
        <dbReference type="EC" id="1.11.1.7"/>
    </reaction>
</comment>
<comment type="similarity">
    <text evidence="3">Belongs to the peroxidase family. Ascorbate peroxidase subfamily.</text>
</comment>
<dbReference type="FunFam" id="1.10.520.10:FF:000008">
    <property type="entry name" value="Peroxidase"/>
    <property type="match status" value="1"/>
</dbReference>
<evidence type="ECO:0000256" key="3">
    <source>
        <dbReference type="ARBA" id="ARBA00006873"/>
    </source>
</evidence>
<dbReference type="InterPro" id="IPR019794">
    <property type="entry name" value="Peroxidases_AS"/>
</dbReference>
<comment type="cofactor">
    <cofactor evidence="17 20">
        <name>heme b</name>
        <dbReference type="ChEBI" id="CHEBI:60344"/>
    </cofactor>
    <text evidence="17 20">Binds 1 heme b (iron(II)-protoporphyrin IX) group per subunit.</text>
</comment>
<comment type="subcellular location">
    <subcellularLocation>
        <location evidence="20">Secreted</location>
    </subcellularLocation>
</comment>
<dbReference type="InterPro" id="IPR000823">
    <property type="entry name" value="Peroxidase_pln"/>
</dbReference>
<evidence type="ECO:0000256" key="15">
    <source>
        <dbReference type="PIRSR" id="PIRSR600823-1"/>
    </source>
</evidence>
<dbReference type="AlphaFoldDB" id="A0A218XJQ1"/>
<dbReference type="Pfam" id="PF00141">
    <property type="entry name" value="peroxidase"/>
    <property type="match status" value="1"/>
</dbReference>
<evidence type="ECO:0000256" key="11">
    <source>
        <dbReference type="ARBA" id="ARBA00023002"/>
    </source>
</evidence>
<keyword evidence="10 17" id="KW-0106">Calcium</keyword>
<gene>
    <name evidence="23" type="ORF">CDL15_Pgr027733</name>
</gene>
<dbReference type="InterPro" id="IPR019793">
    <property type="entry name" value="Peroxidases_heam-ligand_BS"/>
</dbReference>
<feature type="binding site" evidence="17">
    <location>
        <position position="83"/>
    </location>
    <ligand>
        <name>Ca(2+)</name>
        <dbReference type="ChEBI" id="CHEBI:29108"/>
        <label>1</label>
    </ligand>
</feature>
<evidence type="ECO:0000256" key="1">
    <source>
        <dbReference type="ARBA" id="ARBA00000189"/>
    </source>
</evidence>
<keyword evidence="13 19" id="KW-1015">Disulfide bond</keyword>
<feature type="binding site" evidence="17">
    <location>
        <position position="81"/>
    </location>
    <ligand>
        <name>Ca(2+)</name>
        <dbReference type="ChEBI" id="CHEBI:29108"/>
        <label>1</label>
    </ligand>
</feature>
<dbReference type="PROSITE" id="PS00436">
    <property type="entry name" value="PEROXIDASE_2"/>
    <property type="match status" value="1"/>
</dbReference>
<protein>
    <recommendedName>
        <fullName evidence="4 20">Peroxidase</fullName>
        <ecNumber evidence="4 20">1.11.1.7</ecNumber>
    </recommendedName>
</protein>
<dbReference type="PRINTS" id="PR00458">
    <property type="entry name" value="PEROXIDASE"/>
</dbReference>
<reference evidence="24" key="1">
    <citation type="journal article" date="2017" name="Plant J.">
        <title>The pomegranate (Punica granatum L.) genome and the genomics of punicalagin biosynthesis.</title>
        <authorList>
            <person name="Qin G."/>
            <person name="Xu C."/>
            <person name="Ming R."/>
            <person name="Tang H."/>
            <person name="Guyot R."/>
            <person name="Kramer E.M."/>
            <person name="Hu Y."/>
            <person name="Yi X."/>
            <person name="Qi Y."/>
            <person name="Xu X."/>
            <person name="Gao Z."/>
            <person name="Pan H."/>
            <person name="Jian J."/>
            <person name="Tian Y."/>
            <person name="Yue Z."/>
            <person name="Xu Y."/>
        </authorList>
    </citation>
    <scope>NUCLEOTIDE SEQUENCE [LARGE SCALE GENOMIC DNA]</scope>
    <source>
        <strain evidence="24">cv. Dabenzi</strain>
    </source>
</reference>
<comment type="similarity">
    <text evidence="20">Belongs to the peroxidase family. Classical plant (class III) peroxidase subfamily.</text>
</comment>
<feature type="site" description="Transition state stabilizer" evidence="18">
    <location>
        <position position="71"/>
    </location>
</feature>
<evidence type="ECO:0000259" key="22">
    <source>
        <dbReference type="PROSITE" id="PS50873"/>
    </source>
</evidence>
<evidence type="ECO:0000256" key="2">
    <source>
        <dbReference type="ARBA" id="ARBA00002322"/>
    </source>
</evidence>
<dbReference type="PANTHER" id="PTHR31235">
    <property type="entry name" value="PEROXIDASE 25-RELATED"/>
    <property type="match status" value="1"/>
</dbReference>
<dbReference type="GO" id="GO:0042744">
    <property type="term" value="P:hydrogen peroxide catabolic process"/>
    <property type="evidence" value="ECO:0007669"/>
    <property type="project" value="UniProtKB-KW"/>
</dbReference>
<dbReference type="PROSITE" id="PS50873">
    <property type="entry name" value="PEROXIDASE_4"/>
    <property type="match status" value="1"/>
</dbReference>
<keyword evidence="12 17" id="KW-0408">Iron</keyword>
<keyword evidence="14 20" id="KW-0376">Hydrogen peroxide</keyword>
<evidence type="ECO:0000256" key="12">
    <source>
        <dbReference type="ARBA" id="ARBA00023004"/>
    </source>
</evidence>
<evidence type="ECO:0000256" key="8">
    <source>
        <dbReference type="ARBA" id="ARBA00022723"/>
    </source>
</evidence>
<evidence type="ECO:0000256" key="13">
    <source>
        <dbReference type="ARBA" id="ARBA00023157"/>
    </source>
</evidence>
<evidence type="ECO:0000256" key="7">
    <source>
        <dbReference type="ARBA" id="ARBA00022617"/>
    </source>
</evidence>
<keyword evidence="6 20" id="KW-0575">Peroxidase</keyword>
<dbReference type="EC" id="1.11.1.7" evidence="4 20"/>
<comment type="function">
    <text evidence="2">Removal of H(2)O(2), oxidation of toxic reductants, biosynthesis and degradation of lignin, suberization, auxin catabolism, response to environmental stresses such as wounding, pathogen attack and oxidative stress. These functions might be dependent on each isozyme/isoform in each plant tissue.</text>
</comment>
<feature type="disulfide bond" evidence="19">
    <location>
        <begin position="44"/>
        <end position="121"/>
    </location>
</feature>
<sequence length="335" mass="36139">MGEVWGLMLWSLVAGTMMSGTGTRGQVEDELKGQLRVGFYRQSCPAAESIVSSVVRDAVLSNSNMAAILLRLHFHDCFIEGCDGSILVENGPVSEKHAFGHQGVGGFEVIEQAKAQLEAACPGTVSCADIVALAARDAVALANGPTYEVPTGRRDGRMSNMSLASDMPDVVDSIEQLKSKFSRRGLSERDLVLLSAAHTIGTTACFFMTERLYNFIPGGGSDPSINPGFLPELKARCPQNGDVNVRIPIDEGSERVFDKQILQNIRRGFAVLQSDAKLNDDPVTRSVMDSYLGFFGPVFGLSFEADFVEAIVKMGQIDVKTDSGGEIRRVCSSFN</sequence>
<dbReference type="GO" id="GO:0140825">
    <property type="term" value="F:lactoperoxidase activity"/>
    <property type="evidence" value="ECO:0007669"/>
    <property type="project" value="UniProtKB-EC"/>
</dbReference>
<feature type="binding site" evidence="17">
    <location>
        <position position="76"/>
    </location>
    <ligand>
        <name>Ca(2+)</name>
        <dbReference type="ChEBI" id="CHEBI:29108"/>
        <label>1</label>
    </ligand>
</feature>
<evidence type="ECO:0000256" key="21">
    <source>
        <dbReference type="SAM" id="SignalP"/>
    </source>
</evidence>
<dbReference type="SUPFAM" id="SSF48113">
    <property type="entry name" value="Heme-dependent peroxidases"/>
    <property type="match status" value="1"/>
</dbReference>
<feature type="binding site" evidence="17">
    <location>
        <position position="258"/>
    </location>
    <ligand>
        <name>Ca(2+)</name>
        <dbReference type="ChEBI" id="CHEBI:29108"/>
        <label>2</label>
    </ligand>
</feature>
<name>A0A218XJQ1_PUNGR</name>
<dbReference type="InterPro" id="IPR002016">
    <property type="entry name" value="Haem_peroxidase"/>
</dbReference>
<evidence type="ECO:0000256" key="18">
    <source>
        <dbReference type="PIRSR" id="PIRSR600823-4"/>
    </source>
</evidence>
<dbReference type="CDD" id="cd00693">
    <property type="entry name" value="secretory_peroxidase"/>
    <property type="match status" value="1"/>
</dbReference>
<dbReference type="GO" id="GO:0005576">
    <property type="term" value="C:extracellular region"/>
    <property type="evidence" value="ECO:0007669"/>
    <property type="project" value="UniProtKB-SubCell"/>
</dbReference>